<evidence type="ECO:0000313" key="3">
    <source>
        <dbReference type="EMBL" id="OYQ43943.1"/>
    </source>
</evidence>
<dbReference type="Gene3D" id="3.40.50.720">
    <property type="entry name" value="NAD(P)-binding Rossmann-like Domain"/>
    <property type="match status" value="1"/>
</dbReference>
<dbReference type="Pfam" id="PF13561">
    <property type="entry name" value="adh_short_C2"/>
    <property type="match status" value="1"/>
</dbReference>
<feature type="domain" description="Ketoreductase" evidence="2">
    <location>
        <begin position="10"/>
        <end position="175"/>
    </location>
</feature>
<sequence>MHNPFSLKDKNLIITGASSGIGRQTAIAASQMGARIILIGRSETALQQTAEQCITETRVLSLDITNYEEVSVAVPSCIAEFGKIDGVVHAAGISTTLPLKNITAEKMQPFFETNVFAAIHLSKIVCSVGNYNKSSSSIIFISSVMGVVGELGKTIYSLTKGAVIAGSKSLALELASKNVRVNAISPGVVVTPMSQNAVYTQNQEAFEKTKSLHPLGLGEPTDIANACVFLLSDASKWITGINLIVDGGYTAK</sequence>
<comment type="caution">
    <text evidence="3">The sequence shown here is derived from an EMBL/GenBank/DDBJ whole genome shotgun (WGS) entry which is preliminary data.</text>
</comment>
<evidence type="ECO:0000256" key="1">
    <source>
        <dbReference type="ARBA" id="ARBA00006484"/>
    </source>
</evidence>
<gene>
    <name evidence="3" type="ORF">CHX27_08210</name>
</gene>
<name>A0A255ZR23_9FLAO</name>
<evidence type="ECO:0000313" key="4">
    <source>
        <dbReference type="Proteomes" id="UP000216035"/>
    </source>
</evidence>
<evidence type="ECO:0000259" key="2">
    <source>
        <dbReference type="SMART" id="SM00822"/>
    </source>
</evidence>
<dbReference type="OrthoDB" id="9803333at2"/>
<dbReference type="InterPro" id="IPR036291">
    <property type="entry name" value="NAD(P)-bd_dom_sf"/>
</dbReference>
<proteinExistence type="inferred from homology"/>
<dbReference type="AlphaFoldDB" id="A0A255ZR23"/>
<dbReference type="SMART" id="SM00822">
    <property type="entry name" value="PKS_KR"/>
    <property type="match status" value="1"/>
</dbReference>
<dbReference type="EMBL" id="NOXX01000195">
    <property type="protein sequence ID" value="OYQ43943.1"/>
    <property type="molecule type" value="Genomic_DNA"/>
</dbReference>
<dbReference type="RefSeq" id="WP_094486285.1">
    <property type="nucleotide sequence ID" value="NZ_NOXX01000195.1"/>
</dbReference>
<dbReference type="InterPro" id="IPR002347">
    <property type="entry name" value="SDR_fam"/>
</dbReference>
<reference evidence="3 4" key="1">
    <citation type="submission" date="2017-07" db="EMBL/GenBank/DDBJ databases">
        <title>Flavobacterium cyanobacteriorum sp. nov., isolated from cyanobacterial aggregates in a eutrophic lake.</title>
        <authorList>
            <person name="Cai H."/>
        </authorList>
    </citation>
    <scope>NUCLEOTIDE SEQUENCE [LARGE SCALE GENOMIC DNA]</scope>
    <source>
        <strain evidence="3 4">TH167</strain>
    </source>
</reference>
<dbReference type="PANTHER" id="PTHR43975">
    <property type="entry name" value="ZGC:101858"/>
    <property type="match status" value="1"/>
</dbReference>
<comment type="similarity">
    <text evidence="1">Belongs to the short-chain dehydrogenases/reductases (SDR) family.</text>
</comment>
<dbReference type="FunFam" id="3.40.50.720:FF:000084">
    <property type="entry name" value="Short-chain dehydrogenase reductase"/>
    <property type="match status" value="1"/>
</dbReference>
<dbReference type="Proteomes" id="UP000216035">
    <property type="component" value="Unassembled WGS sequence"/>
</dbReference>
<dbReference type="PRINTS" id="PR00080">
    <property type="entry name" value="SDRFAMILY"/>
</dbReference>
<keyword evidence="4" id="KW-1185">Reference proteome</keyword>
<dbReference type="CDD" id="cd05233">
    <property type="entry name" value="SDR_c"/>
    <property type="match status" value="1"/>
</dbReference>
<dbReference type="InterPro" id="IPR057326">
    <property type="entry name" value="KR_dom"/>
</dbReference>
<dbReference type="PRINTS" id="PR00081">
    <property type="entry name" value="GDHRDH"/>
</dbReference>
<accession>A0A255ZR23</accession>
<organism evidence="3 4">
    <name type="scientific">Flavobacterium aurantiibacter</name>
    <dbReference type="NCBI Taxonomy" id="2023067"/>
    <lineage>
        <taxon>Bacteria</taxon>
        <taxon>Pseudomonadati</taxon>
        <taxon>Bacteroidota</taxon>
        <taxon>Flavobacteriia</taxon>
        <taxon>Flavobacteriales</taxon>
        <taxon>Flavobacteriaceae</taxon>
        <taxon>Flavobacterium</taxon>
    </lineage>
</organism>
<dbReference type="PANTHER" id="PTHR43975:SF2">
    <property type="entry name" value="EG:BACR7A4.14 PROTEIN-RELATED"/>
    <property type="match status" value="1"/>
</dbReference>
<dbReference type="SUPFAM" id="SSF51735">
    <property type="entry name" value="NAD(P)-binding Rossmann-fold domains"/>
    <property type="match status" value="1"/>
</dbReference>
<protein>
    <submittedName>
        <fullName evidence="3">Short-chain dehydrogenase</fullName>
    </submittedName>
</protein>